<dbReference type="OrthoDB" id="7170719at2"/>
<reference evidence="4 5" key="1">
    <citation type="submission" date="2017-01" db="EMBL/GenBank/DDBJ databases">
        <title>Complete genome sequence of esterase-producing bacterium Croceicoccus marinus E4A9.</title>
        <authorList>
            <person name="Wu Y.-H."/>
            <person name="Cheng H."/>
            <person name="Xu L."/>
            <person name="Huo Y.-Y."/>
            <person name="Wang C.-S."/>
            <person name="Xu X.-W."/>
        </authorList>
    </citation>
    <scope>NUCLEOTIDE SEQUENCE [LARGE SCALE GENOMIC DNA]</scope>
    <source>
        <strain evidence="4 5">E4A9</strain>
        <plasmid evidence="5">Plasmid pcme4a9i</plasmid>
    </source>
</reference>
<evidence type="ECO:0000313" key="5">
    <source>
        <dbReference type="Proteomes" id="UP000195807"/>
    </source>
</evidence>
<dbReference type="InterPro" id="IPR020904">
    <property type="entry name" value="Sc_DH/Rdtase_CS"/>
</dbReference>
<dbReference type="SUPFAM" id="SSF51735">
    <property type="entry name" value="NAD(P)-binding Rossmann-fold domains"/>
    <property type="match status" value="1"/>
</dbReference>
<dbReference type="PRINTS" id="PR00080">
    <property type="entry name" value="SDRFAMILY"/>
</dbReference>
<evidence type="ECO:0000313" key="4">
    <source>
        <dbReference type="EMBL" id="ARU17918.1"/>
    </source>
</evidence>
<dbReference type="GO" id="GO:0016616">
    <property type="term" value="F:oxidoreductase activity, acting on the CH-OH group of donors, NAD or NADP as acceptor"/>
    <property type="evidence" value="ECO:0007669"/>
    <property type="project" value="TreeGrafter"/>
</dbReference>
<dbReference type="PROSITE" id="PS00061">
    <property type="entry name" value="ADH_SHORT"/>
    <property type="match status" value="1"/>
</dbReference>
<dbReference type="AlphaFoldDB" id="A0A1Z1FGI9"/>
<dbReference type="Pfam" id="PF00106">
    <property type="entry name" value="adh_short"/>
    <property type="match status" value="1"/>
</dbReference>
<keyword evidence="5" id="KW-1185">Reference proteome</keyword>
<gene>
    <name evidence="4" type="ORF">A9D14_16500</name>
</gene>
<keyword evidence="2" id="KW-0560">Oxidoreductase</keyword>
<dbReference type="PRINTS" id="PR00081">
    <property type="entry name" value="GDHRDH"/>
</dbReference>
<dbReference type="PANTHER" id="PTHR42760">
    <property type="entry name" value="SHORT-CHAIN DEHYDROGENASES/REDUCTASES FAMILY MEMBER"/>
    <property type="match status" value="1"/>
</dbReference>
<keyword evidence="4" id="KW-0614">Plasmid</keyword>
<dbReference type="RefSeq" id="WP_066850344.1">
    <property type="nucleotide sequence ID" value="NZ_CP019603.1"/>
</dbReference>
<organism evidence="4 5">
    <name type="scientific">Croceicoccus marinus</name>
    <dbReference type="NCBI Taxonomy" id="450378"/>
    <lineage>
        <taxon>Bacteria</taxon>
        <taxon>Pseudomonadati</taxon>
        <taxon>Pseudomonadota</taxon>
        <taxon>Alphaproteobacteria</taxon>
        <taxon>Sphingomonadales</taxon>
        <taxon>Erythrobacteraceae</taxon>
        <taxon>Croceicoccus</taxon>
    </lineage>
</organism>
<dbReference type="PANTHER" id="PTHR42760:SF133">
    <property type="entry name" value="3-OXOACYL-[ACYL-CARRIER-PROTEIN] REDUCTASE"/>
    <property type="match status" value="1"/>
</dbReference>
<protein>
    <submittedName>
        <fullName evidence="4">2,5-dichloro-2,5-cyclohexadiene-1,4-diol dehydrogenase</fullName>
    </submittedName>
</protein>
<evidence type="ECO:0000256" key="1">
    <source>
        <dbReference type="ARBA" id="ARBA00006484"/>
    </source>
</evidence>
<dbReference type="FunFam" id="3.40.50.720:FF:000084">
    <property type="entry name" value="Short-chain dehydrogenase reductase"/>
    <property type="match status" value="1"/>
</dbReference>
<dbReference type="STRING" id="450378.GCA_001661675_03316"/>
<dbReference type="InterPro" id="IPR002347">
    <property type="entry name" value="SDR_fam"/>
</dbReference>
<evidence type="ECO:0000256" key="2">
    <source>
        <dbReference type="ARBA" id="ARBA00023002"/>
    </source>
</evidence>
<proteinExistence type="inferred from homology"/>
<dbReference type="EMBL" id="CP019603">
    <property type="protein sequence ID" value="ARU17918.1"/>
    <property type="molecule type" value="Genomic_DNA"/>
</dbReference>
<comment type="similarity">
    <text evidence="1 3">Belongs to the short-chain dehydrogenases/reductases (SDR) family.</text>
</comment>
<dbReference type="InterPro" id="IPR036291">
    <property type="entry name" value="NAD(P)-bd_dom_sf"/>
</dbReference>
<name>A0A1Z1FGI9_9SPHN</name>
<dbReference type="Gene3D" id="3.40.50.720">
    <property type="entry name" value="NAD(P)-binding Rossmann-like Domain"/>
    <property type="match status" value="1"/>
</dbReference>
<sequence>MNDDAPFAGRTAIVTGGTSGIGAAVTRLLREGGARVAVLSNESEDSLRSAREAGEIDGFACLDIADNAAVEAAVARLARELGPATLLVNNAAVWQPNPVPDSPVSLFDRHVDVNLKGNFYVANAVLPAMIEAGAGGIVFVGSVSGTAGRAGDSAYSASKAGVAMLARTLAAELGAKGIRINCVCPGAVATPLTAGLRTPEGESAIAALMDGHPSPRRQFFMEPEQIADLILFLLGPRSSALHGAVIAADEGLTATM</sequence>
<geneLocation type="plasmid" evidence="5">
    <name>pcme4a9i</name>
</geneLocation>
<dbReference type="CDD" id="cd05233">
    <property type="entry name" value="SDR_c"/>
    <property type="match status" value="1"/>
</dbReference>
<accession>A0A1Z1FGI9</accession>
<dbReference type="Proteomes" id="UP000195807">
    <property type="component" value="Plasmid pCME4A9I"/>
</dbReference>
<evidence type="ECO:0000256" key="3">
    <source>
        <dbReference type="RuleBase" id="RU000363"/>
    </source>
</evidence>
<dbReference type="KEGG" id="cman:A9D14_16500"/>